<proteinExistence type="predicted"/>
<sequence length="270" mass="30823">MDIELMFRNWSLTYQYTKQFTQLGCTVDLIIGLHAEPLTKSGLKNLLCNIKPVTMSIKYYVITEVTANMAGYQSTDALHNRARQFYSQRPFVVPAQYARATTFFENRCYLNMQVTTCGRNFTDMPINTLDKQFFKLQLNASNLYLLFEATVEFVDALTILRNKAIRRLNQHCDLTSFLITLQCERNSNGALTFDGLDNQNQNASVELRGATIYQGTTNLYYNVDSSGKRPPPPILCTVHDTFWLFSPAADGSCIYDSNYSFDEVIGRFNS</sequence>
<evidence type="ECO:0000313" key="2">
    <source>
        <dbReference type="Proteomes" id="UP000324800"/>
    </source>
</evidence>
<name>A0A5J4X6Z2_9EUKA</name>
<dbReference type="Proteomes" id="UP000324800">
    <property type="component" value="Unassembled WGS sequence"/>
</dbReference>
<reference evidence="1 2" key="1">
    <citation type="submission" date="2019-03" db="EMBL/GenBank/DDBJ databases">
        <title>Single cell metagenomics reveals metabolic interactions within the superorganism composed of flagellate Streblomastix strix and complex community of Bacteroidetes bacteria on its surface.</title>
        <authorList>
            <person name="Treitli S.C."/>
            <person name="Kolisko M."/>
            <person name="Husnik F."/>
            <person name="Keeling P."/>
            <person name="Hampl V."/>
        </authorList>
    </citation>
    <scope>NUCLEOTIDE SEQUENCE [LARGE SCALE GENOMIC DNA]</scope>
    <source>
        <strain evidence="1">ST1C</strain>
    </source>
</reference>
<protein>
    <submittedName>
        <fullName evidence="1">Uncharacterized protein</fullName>
    </submittedName>
</protein>
<dbReference type="OrthoDB" id="10500762at2759"/>
<accession>A0A5J4X6Z2</accession>
<organism evidence="1 2">
    <name type="scientific">Streblomastix strix</name>
    <dbReference type="NCBI Taxonomy" id="222440"/>
    <lineage>
        <taxon>Eukaryota</taxon>
        <taxon>Metamonada</taxon>
        <taxon>Preaxostyla</taxon>
        <taxon>Oxymonadida</taxon>
        <taxon>Streblomastigidae</taxon>
        <taxon>Streblomastix</taxon>
    </lineage>
</organism>
<dbReference type="AlphaFoldDB" id="A0A5J4X6Z2"/>
<evidence type="ECO:0000313" key="1">
    <source>
        <dbReference type="EMBL" id="KAA6403021.1"/>
    </source>
</evidence>
<dbReference type="EMBL" id="SNRW01000150">
    <property type="protein sequence ID" value="KAA6403021.1"/>
    <property type="molecule type" value="Genomic_DNA"/>
</dbReference>
<gene>
    <name evidence="1" type="ORF">EZS28_001449</name>
</gene>
<comment type="caution">
    <text evidence="1">The sequence shown here is derived from an EMBL/GenBank/DDBJ whole genome shotgun (WGS) entry which is preliminary data.</text>
</comment>